<dbReference type="Pfam" id="PF02958">
    <property type="entry name" value="EcKL"/>
    <property type="match status" value="1"/>
</dbReference>
<dbReference type="Proteomes" id="UP000225706">
    <property type="component" value="Unassembled WGS sequence"/>
</dbReference>
<gene>
    <name evidence="1" type="ORF">AWC38_SpisGene5638</name>
</gene>
<name>A0A2B4SI86_STYPI</name>
<dbReference type="OrthoDB" id="5945708at2759"/>
<dbReference type="PANTHER" id="PTHR11012">
    <property type="entry name" value="PROTEIN KINASE-LIKE DOMAIN-CONTAINING"/>
    <property type="match status" value="1"/>
</dbReference>
<dbReference type="EMBL" id="LSMT01000063">
    <property type="protein sequence ID" value="PFX29591.1"/>
    <property type="molecule type" value="Genomic_DNA"/>
</dbReference>
<protein>
    <recommendedName>
        <fullName evidence="3">Aminoglycoside phosphotransferase domain-containing protein</fullName>
    </recommendedName>
</protein>
<keyword evidence="2" id="KW-1185">Reference proteome</keyword>
<organism evidence="1 2">
    <name type="scientific">Stylophora pistillata</name>
    <name type="common">Smooth cauliflower coral</name>
    <dbReference type="NCBI Taxonomy" id="50429"/>
    <lineage>
        <taxon>Eukaryota</taxon>
        <taxon>Metazoa</taxon>
        <taxon>Cnidaria</taxon>
        <taxon>Anthozoa</taxon>
        <taxon>Hexacorallia</taxon>
        <taxon>Scleractinia</taxon>
        <taxon>Astrocoeniina</taxon>
        <taxon>Pocilloporidae</taxon>
        <taxon>Stylophora</taxon>
    </lineage>
</organism>
<proteinExistence type="predicted"/>
<sequence length="453" mass="52091">MAELCSPYYSTPYFLSDAGIKNACDKNNNSSESKGATASLLTDEFFQSILGRRGTLLSLYPFEIPQQSIGLTTTCKAIQDDDRMIGHQGFEITYRPSSGDSARKTLRVVAKCKPLALKFVNIFGEWIEKKSGDVSQYAGMFRRVSYFRNSDVREIKVMTTQDPRFTDIAPKVYHTVCDPSKEVFVIVMEDLTDHVTHFNTINNASEVWDQEDIKVVLRDIARFHSIHLGNVTSLESEPWMCFYSGSVMKALSGFWRALLCHNRATFPDLWTTKRTNLVRSFIDNMDRVWKIIDSFPRTLVHYDFTPRNVCLRKQEFTTEDNHSRFFIANNKLSRVSCIYDWEMATIHAPQHDMVEFLAFVLPGSGEVSTRTNLVRFYQEQLEKSSGMTFNSQKFMNVFIAVCCVYALHQLSLKTITHSVTRLPYFERAVQSHMGFLEDLEAMGCLKFLYEEPV</sequence>
<reference evidence="2" key="1">
    <citation type="journal article" date="2017" name="bioRxiv">
        <title>Comparative analysis of the genomes of Stylophora pistillata and Acropora digitifera provides evidence for extensive differences between species of corals.</title>
        <authorList>
            <person name="Voolstra C.R."/>
            <person name="Li Y."/>
            <person name="Liew Y.J."/>
            <person name="Baumgarten S."/>
            <person name="Zoccola D."/>
            <person name="Flot J.-F."/>
            <person name="Tambutte S."/>
            <person name="Allemand D."/>
            <person name="Aranda M."/>
        </authorList>
    </citation>
    <scope>NUCLEOTIDE SEQUENCE [LARGE SCALE GENOMIC DNA]</scope>
</reference>
<evidence type="ECO:0000313" key="1">
    <source>
        <dbReference type="EMBL" id="PFX29591.1"/>
    </source>
</evidence>
<evidence type="ECO:0000313" key="2">
    <source>
        <dbReference type="Proteomes" id="UP000225706"/>
    </source>
</evidence>
<evidence type="ECO:0008006" key="3">
    <source>
        <dbReference type="Google" id="ProtNLM"/>
    </source>
</evidence>
<comment type="caution">
    <text evidence="1">The sequence shown here is derived from an EMBL/GenBank/DDBJ whole genome shotgun (WGS) entry which is preliminary data.</text>
</comment>
<accession>A0A2B4SI86</accession>
<dbReference type="InterPro" id="IPR004119">
    <property type="entry name" value="EcKL"/>
</dbReference>
<dbReference type="PANTHER" id="PTHR11012:SF30">
    <property type="entry name" value="PROTEIN KINASE-LIKE DOMAIN-CONTAINING"/>
    <property type="match status" value="1"/>
</dbReference>
<dbReference type="InterPro" id="IPR011009">
    <property type="entry name" value="Kinase-like_dom_sf"/>
</dbReference>
<dbReference type="Gene3D" id="3.90.1200.10">
    <property type="match status" value="1"/>
</dbReference>
<dbReference type="AlphaFoldDB" id="A0A2B4SI86"/>
<dbReference type="SUPFAM" id="SSF56112">
    <property type="entry name" value="Protein kinase-like (PK-like)"/>
    <property type="match status" value="1"/>
</dbReference>